<feature type="compositionally biased region" description="Low complexity" evidence="4">
    <location>
        <begin position="217"/>
        <end position="243"/>
    </location>
</feature>
<dbReference type="EC" id="3.5.1.28" evidence="2"/>
<feature type="signal peptide" evidence="5">
    <location>
        <begin position="1"/>
        <end position="29"/>
    </location>
</feature>
<dbReference type="SMART" id="SM00646">
    <property type="entry name" value="Ami_3"/>
    <property type="match status" value="1"/>
</dbReference>
<name>A0ABW3M3G4_9GAMM</name>
<feature type="chain" id="PRO_5047422764" description="N-acetylmuramoyl-L-alanine amidase" evidence="5">
    <location>
        <begin position="30"/>
        <end position="516"/>
    </location>
</feature>
<gene>
    <name evidence="7" type="ORF">ACFQ2N_14700</name>
</gene>
<accession>A0ABW3M3G4</accession>
<dbReference type="Pfam" id="PF11741">
    <property type="entry name" value="AMIN"/>
    <property type="match status" value="1"/>
</dbReference>
<evidence type="ECO:0000259" key="6">
    <source>
        <dbReference type="SMART" id="SM00646"/>
    </source>
</evidence>
<comment type="catalytic activity">
    <reaction evidence="1">
        <text>Hydrolyzes the link between N-acetylmuramoyl residues and L-amino acid residues in certain cell-wall glycopeptides.</text>
        <dbReference type="EC" id="3.5.1.28"/>
    </reaction>
</comment>
<evidence type="ECO:0000256" key="3">
    <source>
        <dbReference type="ARBA" id="ARBA00022801"/>
    </source>
</evidence>
<evidence type="ECO:0000256" key="2">
    <source>
        <dbReference type="ARBA" id="ARBA00011901"/>
    </source>
</evidence>
<evidence type="ECO:0000313" key="8">
    <source>
        <dbReference type="Proteomes" id="UP001597033"/>
    </source>
</evidence>
<keyword evidence="5" id="KW-0732">Signal</keyword>
<dbReference type="PANTHER" id="PTHR30404">
    <property type="entry name" value="N-ACETYLMURAMOYL-L-ALANINE AMIDASE"/>
    <property type="match status" value="1"/>
</dbReference>
<evidence type="ECO:0000256" key="1">
    <source>
        <dbReference type="ARBA" id="ARBA00001561"/>
    </source>
</evidence>
<organism evidence="7 8">
    <name type="scientific">Pseudoxanthomonas kaohsiungensis</name>
    <dbReference type="NCBI Taxonomy" id="283923"/>
    <lineage>
        <taxon>Bacteria</taxon>
        <taxon>Pseudomonadati</taxon>
        <taxon>Pseudomonadota</taxon>
        <taxon>Gammaproteobacteria</taxon>
        <taxon>Lysobacterales</taxon>
        <taxon>Lysobacteraceae</taxon>
        <taxon>Pseudoxanthomonas</taxon>
    </lineage>
</organism>
<dbReference type="InterPro" id="IPR050695">
    <property type="entry name" value="N-acetylmuramoyl_amidase_3"/>
</dbReference>
<evidence type="ECO:0000313" key="7">
    <source>
        <dbReference type="EMBL" id="MFD1043600.1"/>
    </source>
</evidence>
<dbReference type="Pfam" id="PF01520">
    <property type="entry name" value="Amidase_3"/>
    <property type="match status" value="1"/>
</dbReference>
<keyword evidence="3 7" id="KW-0378">Hydrolase</keyword>
<keyword evidence="8" id="KW-1185">Reference proteome</keyword>
<dbReference type="InterPro" id="IPR002508">
    <property type="entry name" value="MurNAc-LAA_cat"/>
</dbReference>
<dbReference type="CDD" id="cd02696">
    <property type="entry name" value="MurNAc-LAA"/>
    <property type="match status" value="1"/>
</dbReference>
<dbReference type="GO" id="GO:0008745">
    <property type="term" value="F:N-acetylmuramoyl-L-alanine amidase activity"/>
    <property type="evidence" value="ECO:0007669"/>
    <property type="project" value="UniProtKB-EC"/>
</dbReference>
<comment type="caution">
    <text evidence="7">The sequence shown here is derived from an EMBL/GenBank/DDBJ whole genome shotgun (WGS) entry which is preliminary data.</text>
</comment>
<dbReference type="RefSeq" id="WP_162377246.1">
    <property type="nucleotide sequence ID" value="NZ_JAYRDL010000016.1"/>
</dbReference>
<dbReference type="Gene3D" id="2.60.40.3500">
    <property type="match status" value="1"/>
</dbReference>
<proteinExistence type="predicted"/>
<evidence type="ECO:0000256" key="4">
    <source>
        <dbReference type="SAM" id="MobiDB-lite"/>
    </source>
</evidence>
<dbReference type="PANTHER" id="PTHR30404:SF0">
    <property type="entry name" value="N-ACETYLMURAMOYL-L-ALANINE AMIDASE AMIC"/>
    <property type="match status" value="1"/>
</dbReference>
<dbReference type="Proteomes" id="UP001597033">
    <property type="component" value="Unassembled WGS sequence"/>
</dbReference>
<dbReference type="InterPro" id="IPR021731">
    <property type="entry name" value="AMIN_dom"/>
</dbReference>
<feature type="region of interest" description="Disordered" evidence="4">
    <location>
        <begin position="216"/>
        <end position="243"/>
    </location>
</feature>
<dbReference type="SUPFAM" id="SSF53187">
    <property type="entry name" value="Zn-dependent exopeptidases"/>
    <property type="match status" value="1"/>
</dbReference>
<dbReference type="Gene3D" id="3.40.630.40">
    <property type="entry name" value="Zn-dependent exopeptidases"/>
    <property type="match status" value="1"/>
</dbReference>
<reference evidence="8" key="1">
    <citation type="journal article" date="2019" name="Int. J. Syst. Evol. Microbiol.">
        <title>The Global Catalogue of Microorganisms (GCM) 10K type strain sequencing project: providing services to taxonomists for standard genome sequencing and annotation.</title>
        <authorList>
            <consortium name="The Broad Institute Genomics Platform"/>
            <consortium name="The Broad Institute Genome Sequencing Center for Infectious Disease"/>
            <person name="Wu L."/>
            <person name="Ma J."/>
        </authorList>
    </citation>
    <scope>NUCLEOTIDE SEQUENCE [LARGE SCALE GENOMIC DNA]</scope>
    <source>
        <strain evidence="8">CCUG 55854</strain>
    </source>
</reference>
<evidence type="ECO:0000256" key="5">
    <source>
        <dbReference type="SAM" id="SignalP"/>
    </source>
</evidence>
<dbReference type="EMBL" id="JBHTKN010000012">
    <property type="protein sequence ID" value="MFD1043600.1"/>
    <property type="molecule type" value="Genomic_DNA"/>
</dbReference>
<feature type="domain" description="MurNAc-LAA" evidence="6">
    <location>
        <begin position="331"/>
        <end position="486"/>
    </location>
</feature>
<protein>
    <recommendedName>
        <fullName evidence="2">N-acetylmuramoyl-L-alanine amidase</fullName>
        <ecNumber evidence="2">3.5.1.28</ecNumber>
    </recommendedName>
</protein>
<sequence length="516" mass="52585">MRQGTSRIQPWLSVGLVLAALLCCGAAWAGQVNAVGLEQGATGTRAEIQLQGAGQYRTLSLTAPHRLVVDLPDSQAARGMRLPAPAGVVTSVRTGQPVPGTLRIVFELAAPVAALPLRMEPSRDGARLLIEWPGDGAPSMTAAAPAVVPAAATTPSAAASADSRAEAARATALLTAQVTEALSRPPTPAPAAPPTVPAPVAAASAQAILEGRSPGMAAAGAAPAPGPAVAATQTPPVASAPPQANPVAAAAPVPVAPRPSISAAGMRPLVVAIDAGHGGQDPGAIGPTGKREKDVTLAMARELARQINATPGLKAFLVRDSDVFIPLPMRAQRARAAKADIFVSLHADAAENRSARGSSVYVLSTKGASSQRARWLADKENAADLVGGVRLQQTENVLAGVLLDLAQSGHMRASEDAANHVLGGLKRVGNNHKPNIERANFAVLRTSDMPAMLVETAFISNAEEEKRLVDPAYQRKVAGAVVDGINTFFTRQPPPGTLFAARAEAESVAMAGGGTP</sequence>